<evidence type="ECO:0000256" key="4">
    <source>
        <dbReference type="RuleBase" id="RU000354"/>
    </source>
</evidence>
<comment type="subcellular location">
    <subcellularLocation>
        <location evidence="1">Secreted</location>
    </subcellularLocation>
</comment>
<dbReference type="Pfam" id="PF00019">
    <property type="entry name" value="TGF_beta"/>
    <property type="match status" value="1"/>
</dbReference>
<dbReference type="InterPro" id="IPR001839">
    <property type="entry name" value="TGF-b_C"/>
</dbReference>
<evidence type="ECO:0000313" key="8">
    <source>
        <dbReference type="Proteomes" id="UP001283361"/>
    </source>
</evidence>
<dbReference type="Proteomes" id="UP001283361">
    <property type="component" value="Unassembled WGS sequence"/>
</dbReference>
<sequence length="217" mass="24060">MRVRPSAVTDRVRPSAVTDRVRPSAVTDRVRPSAVTDLVRSSAVTDRVRSSAVTDRVRPSAVTDLVRSSAVTDRVRPSAVTDRVRPSAVTDLVRSSARLRPSNHATIQSIVHAVGIYDQVPAPCCVPDQMSPITLLYFDQDKNVVLKNYPGMTVDSCACRFQPLRREASSVRSPPRSPLAWAEIQPCYKNRLDWFGCRILKAEVIFIGLHCSSFNMI</sequence>
<dbReference type="SUPFAM" id="SSF57501">
    <property type="entry name" value="Cystine-knot cytokines"/>
    <property type="match status" value="1"/>
</dbReference>
<dbReference type="Gene3D" id="2.10.90.10">
    <property type="entry name" value="Cystine-knot cytokines"/>
    <property type="match status" value="1"/>
</dbReference>
<dbReference type="GO" id="GO:0005615">
    <property type="term" value="C:extracellular space"/>
    <property type="evidence" value="ECO:0007669"/>
    <property type="project" value="TreeGrafter"/>
</dbReference>
<comment type="similarity">
    <text evidence="2 4">Belongs to the TGF-beta family.</text>
</comment>
<keyword evidence="3" id="KW-0964">Secreted</keyword>
<dbReference type="InterPro" id="IPR029034">
    <property type="entry name" value="Cystine-knot_cytokine"/>
</dbReference>
<evidence type="ECO:0000256" key="1">
    <source>
        <dbReference type="ARBA" id="ARBA00004613"/>
    </source>
</evidence>
<feature type="region of interest" description="Disordered" evidence="5">
    <location>
        <begin position="1"/>
        <end position="28"/>
    </location>
</feature>
<name>A0AAE1D8Q2_9GAST</name>
<dbReference type="InterPro" id="IPR015615">
    <property type="entry name" value="TGF-beta-rel"/>
</dbReference>
<protein>
    <recommendedName>
        <fullName evidence="6">TGF-beta family profile domain-containing protein</fullName>
    </recommendedName>
</protein>
<organism evidence="7 8">
    <name type="scientific">Elysia crispata</name>
    <name type="common">lettuce slug</name>
    <dbReference type="NCBI Taxonomy" id="231223"/>
    <lineage>
        <taxon>Eukaryota</taxon>
        <taxon>Metazoa</taxon>
        <taxon>Spiralia</taxon>
        <taxon>Lophotrochozoa</taxon>
        <taxon>Mollusca</taxon>
        <taxon>Gastropoda</taxon>
        <taxon>Heterobranchia</taxon>
        <taxon>Euthyneura</taxon>
        <taxon>Panpulmonata</taxon>
        <taxon>Sacoglossa</taxon>
        <taxon>Placobranchoidea</taxon>
        <taxon>Plakobranchidae</taxon>
        <taxon>Elysia</taxon>
    </lineage>
</organism>
<evidence type="ECO:0000256" key="5">
    <source>
        <dbReference type="SAM" id="MobiDB-lite"/>
    </source>
</evidence>
<keyword evidence="8" id="KW-1185">Reference proteome</keyword>
<dbReference type="EMBL" id="JAWDGP010004972">
    <property type="protein sequence ID" value="KAK3760543.1"/>
    <property type="molecule type" value="Genomic_DNA"/>
</dbReference>
<gene>
    <name evidence="7" type="ORF">RRG08_022827</name>
</gene>
<keyword evidence="4" id="KW-0339">Growth factor</keyword>
<dbReference type="PANTHER" id="PTHR11848">
    <property type="entry name" value="TGF-BETA FAMILY"/>
    <property type="match status" value="1"/>
</dbReference>
<proteinExistence type="inferred from homology"/>
<dbReference type="AlphaFoldDB" id="A0AAE1D8Q2"/>
<comment type="caution">
    <text evidence="7">The sequence shown here is derived from an EMBL/GenBank/DDBJ whole genome shotgun (WGS) entry which is preliminary data.</text>
</comment>
<dbReference type="SMART" id="SM00204">
    <property type="entry name" value="TGFB"/>
    <property type="match status" value="1"/>
</dbReference>
<accession>A0AAE1D8Q2</accession>
<evidence type="ECO:0000256" key="2">
    <source>
        <dbReference type="ARBA" id="ARBA00006656"/>
    </source>
</evidence>
<dbReference type="PANTHER" id="PTHR11848:SF270">
    <property type="entry name" value="BONE MORPHOGENETIC PROTEIN 3-LIKE"/>
    <property type="match status" value="1"/>
</dbReference>
<dbReference type="PROSITE" id="PS51362">
    <property type="entry name" value="TGF_BETA_2"/>
    <property type="match status" value="1"/>
</dbReference>
<evidence type="ECO:0000313" key="7">
    <source>
        <dbReference type="EMBL" id="KAK3760543.1"/>
    </source>
</evidence>
<feature type="domain" description="TGF-beta family profile" evidence="6">
    <location>
        <begin position="96"/>
        <end position="160"/>
    </location>
</feature>
<evidence type="ECO:0000259" key="6">
    <source>
        <dbReference type="PROSITE" id="PS51362"/>
    </source>
</evidence>
<evidence type="ECO:0000256" key="3">
    <source>
        <dbReference type="ARBA" id="ARBA00022525"/>
    </source>
</evidence>
<dbReference type="GO" id="GO:0008083">
    <property type="term" value="F:growth factor activity"/>
    <property type="evidence" value="ECO:0007669"/>
    <property type="project" value="UniProtKB-KW"/>
</dbReference>
<reference evidence="7" key="1">
    <citation type="journal article" date="2023" name="G3 (Bethesda)">
        <title>A reference genome for the long-term kleptoplast-retaining sea slug Elysia crispata morphotype clarki.</title>
        <authorList>
            <person name="Eastman K.E."/>
            <person name="Pendleton A.L."/>
            <person name="Shaikh M.A."/>
            <person name="Suttiyut T."/>
            <person name="Ogas R."/>
            <person name="Tomko P."/>
            <person name="Gavelis G."/>
            <person name="Widhalm J.R."/>
            <person name="Wisecaver J.H."/>
        </authorList>
    </citation>
    <scope>NUCLEOTIDE SEQUENCE</scope>
    <source>
        <strain evidence="7">ECLA1</strain>
    </source>
</reference>
<dbReference type="GO" id="GO:0005125">
    <property type="term" value="F:cytokine activity"/>
    <property type="evidence" value="ECO:0007669"/>
    <property type="project" value="TreeGrafter"/>
</dbReference>